<organism evidence="2 3">
    <name type="scientific">Photobacterium profundum (strain SS9)</name>
    <dbReference type="NCBI Taxonomy" id="298386"/>
    <lineage>
        <taxon>Bacteria</taxon>
        <taxon>Pseudomonadati</taxon>
        <taxon>Pseudomonadota</taxon>
        <taxon>Gammaproteobacteria</taxon>
        <taxon>Vibrionales</taxon>
        <taxon>Vibrionaceae</taxon>
        <taxon>Photobacterium</taxon>
    </lineage>
</organism>
<name>Q6LTG8_PHOPR</name>
<evidence type="ECO:0000313" key="2">
    <source>
        <dbReference type="EMBL" id="CAG19408.1"/>
    </source>
</evidence>
<keyword evidence="3" id="KW-1185">Reference proteome</keyword>
<feature type="transmembrane region" description="Helical" evidence="1">
    <location>
        <begin position="148"/>
        <end position="165"/>
    </location>
</feature>
<keyword evidence="1" id="KW-1133">Transmembrane helix</keyword>
<dbReference type="AlphaFoldDB" id="Q6LTG8"/>
<dbReference type="eggNOG" id="ENOG5031WYY">
    <property type="taxonomic scope" value="Bacteria"/>
</dbReference>
<dbReference type="STRING" id="298386.PBPRA0997"/>
<dbReference type="HOGENOM" id="CLU_1141754_0_0_6"/>
<gene>
    <name evidence="2" type="ordered locus">PBPRA0997</name>
</gene>
<reference evidence="3" key="1">
    <citation type="journal article" date="2005" name="Science">
        <title>Life at depth: Photobacterium profundum genome sequence and expression analysis.</title>
        <authorList>
            <person name="Vezzi A."/>
            <person name="Campanaro S."/>
            <person name="D'Angelo M."/>
            <person name="Simonato F."/>
            <person name="Vitulo N."/>
            <person name="Lauro F.M."/>
            <person name="Cestaro A."/>
            <person name="Malacrida G."/>
            <person name="Simionati B."/>
            <person name="Cannata N."/>
            <person name="Romualdi C."/>
            <person name="Bartlett D.H."/>
            <person name="Valle G."/>
        </authorList>
    </citation>
    <scope>NUCLEOTIDE SEQUENCE [LARGE SCALE GENOMIC DNA]</scope>
    <source>
        <strain evidence="3">ATCC BAA-1253 / SS9</strain>
    </source>
</reference>
<keyword evidence="1" id="KW-0472">Membrane</keyword>
<evidence type="ECO:0000256" key="1">
    <source>
        <dbReference type="SAM" id="Phobius"/>
    </source>
</evidence>
<feature type="transmembrane region" description="Helical" evidence="1">
    <location>
        <begin position="171"/>
        <end position="192"/>
    </location>
</feature>
<dbReference type="EMBL" id="CR378666">
    <property type="protein sequence ID" value="CAG19408.1"/>
    <property type="molecule type" value="Genomic_DNA"/>
</dbReference>
<evidence type="ECO:0000313" key="3">
    <source>
        <dbReference type="Proteomes" id="UP000000593"/>
    </source>
</evidence>
<dbReference type="Proteomes" id="UP000000593">
    <property type="component" value="Chromosome 1"/>
</dbReference>
<sequence>MALWVFEQKKRGLTNTQIDKKSQSMKLAAIASARGNLIHDFKNFYLLAEDLQKGGSILGKYEITKNGAKSYITFKGNHKLRSLIKGTRYLSGNAKILALGIGKAGMKASAKTGVLMTVIYSVPFRTLELALNKNYLITNWIVNISSDVIKAAISAVFGYTIGAISSSGGVILVPIFAGIAAAFVMGELLTIFEGRYLVKDRIIDSINNFIETRTREYIDNRQGVNFSRAAIQQLRTSTHGVNF</sequence>
<accession>Q6LTG8</accession>
<protein>
    <submittedName>
        <fullName evidence="2">Uncharacterized protein</fullName>
    </submittedName>
</protein>
<dbReference type="KEGG" id="ppr:PBPRA0997"/>
<keyword evidence="1" id="KW-0812">Transmembrane</keyword>
<proteinExistence type="predicted"/>